<comment type="caution">
    <text evidence="2">The sequence shown here is derived from an EMBL/GenBank/DDBJ whole genome shotgun (WGS) entry which is preliminary data.</text>
</comment>
<dbReference type="PANTHER" id="PTHR34203">
    <property type="entry name" value="METHYLTRANSFERASE, FKBM FAMILY PROTEIN"/>
    <property type="match status" value="1"/>
</dbReference>
<dbReference type="Gene3D" id="3.40.50.150">
    <property type="entry name" value="Vaccinia Virus protein VP39"/>
    <property type="match status" value="1"/>
</dbReference>
<dbReference type="Pfam" id="PF05050">
    <property type="entry name" value="Methyltransf_21"/>
    <property type="match status" value="1"/>
</dbReference>
<gene>
    <name evidence="2" type="ORF">KZZ10_05635</name>
</gene>
<dbReference type="GO" id="GO:0008168">
    <property type="term" value="F:methyltransferase activity"/>
    <property type="evidence" value="ECO:0007669"/>
    <property type="project" value="UniProtKB-KW"/>
</dbReference>
<sequence>MFDTTQTHGVLAANTGQETFVVSSHDRTIGRMVYAQGLKDADNVAQVIELLGPNHTRSLLIDIGANIGTVCIPAIKRGMFKAAIAIEPEPFNYSILKANIHLNGLDQRISTFNIALGAKANEELVFELSESNYGDHRVRLSAEPGLHGEVSRSTIVVPSQPFDTICTELDKNDAVIWMDTQGYEGYILSGAKNALAIGVPLIVEFWPYGMNRLGSFQLFKEALLSGQYTQFIDLGGSGLPERLSSSNLDGLYDKIGSNGGFTDLLITSS</sequence>
<dbReference type="NCBIfam" id="TIGR01444">
    <property type="entry name" value="fkbM_fam"/>
    <property type="match status" value="1"/>
</dbReference>
<dbReference type="InterPro" id="IPR006342">
    <property type="entry name" value="FkbM_mtfrase"/>
</dbReference>
<dbReference type="RefSeq" id="WP_259660516.1">
    <property type="nucleotide sequence ID" value="NZ_JAHXRI010000006.1"/>
</dbReference>
<evidence type="ECO:0000313" key="2">
    <source>
        <dbReference type="EMBL" id="MBZ1350120.1"/>
    </source>
</evidence>
<accession>A0A953T289</accession>
<dbReference type="GO" id="GO:0032259">
    <property type="term" value="P:methylation"/>
    <property type="evidence" value="ECO:0007669"/>
    <property type="project" value="UniProtKB-KW"/>
</dbReference>
<dbReference type="SUPFAM" id="SSF53335">
    <property type="entry name" value="S-adenosyl-L-methionine-dependent methyltransferases"/>
    <property type="match status" value="1"/>
</dbReference>
<evidence type="ECO:0000313" key="3">
    <source>
        <dbReference type="Proteomes" id="UP000739565"/>
    </source>
</evidence>
<proteinExistence type="predicted"/>
<keyword evidence="2" id="KW-0808">Transferase</keyword>
<evidence type="ECO:0000259" key="1">
    <source>
        <dbReference type="Pfam" id="PF05050"/>
    </source>
</evidence>
<dbReference type="PANTHER" id="PTHR34203:SF15">
    <property type="entry name" value="SLL1173 PROTEIN"/>
    <property type="match status" value="1"/>
</dbReference>
<dbReference type="InterPro" id="IPR029063">
    <property type="entry name" value="SAM-dependent_MTases_sf"/>
</dbReference>
<dbReference type="EMBL" id="JAHXRI010000006">
    <property type="protein sequence ID" value="MBZ1350120.1"/>
    <property type="molecule type" value="Genomic_DNA"/>
</dbReference>
<dbReference type="Proteomes" id="UP000739565">
    <property type="component" value="Unassembled WGS sequence"/>
</dbReference>
<name>A0A953T289_9BURK</name>
<dbReference type="AlphaFoldDB" id="A0A953T289"/>
<dbReference type="InterPro" id="IPR052514">
    <property type="entry name" value="SAM-dependent_MTase"/>
</dbReference>
<keyword evidence="2" id="KW-0489">Methyltransferase</keyword>
<keyword evidence="3" id="KW-1185">Reference proteome</keyword>
<organism evidence="2 3">
    <name type="scientific">Zwartia hollandica</name>
    <dbReference type="NCBI Taxonomy" id="324606"/>
    <lineage>
        <taxon>Bacteria</taxon>
        <taxon>Pseudomonadati</taxon>
        <taxon>Pseudomonadota</taxon>
        <taxon>Betaproteobacteria</taxon>
        <taxon>Burkholderiales</taxon>
        <taxon>Alcaligenaceae</taxon>
        <taxon>Zwartia</taxon>
    </lineage>
</organism>
<feature type="domain" description="Methyltransferase FkbM" evidence="1">
    <location>
        <begin position="62"/>
        <end position="204"/>
    </location>
</feature>
<protein>
    <submittedName>
        <fullName evidence="2">FkbM family methyltransferase</fullName>
    </submittedName>
</protein>
<reference evidence="2" key="1">
    <citation type="submission" date="2021-07" db="EMBL/GenBank/DDBJ databases">
        <title>New genus and species of the family Alcaligenaceae.</title>
        <authorList>
            <person name="Hahn M.W."/>
        </authorList>
    </citation>
    <scope>NUCLEOTIDE SEQUENCE</scope>
    <source>
        <strain evidence="2">LF4-65</strain>
    </source>
</reference>